<evidence type="ECO:0000313" key="10">
    <source>
        <dbReference type="Proteomes" id="UP001589611"/>
    </source>
</evidence>
<keyword evidence="2" id="KW-0813">Transport</keyword>
<keyword evidence="5 8" id="KW-1133">Transmembrane helix</keyword>
<feature type="region of interest" description="Disordered" evidence="7">
    <location>
        <begin position="1"/>
        <end position="24"/>
    </location>
</feature>
<dbReference type="EMBL" id="JBHMBE010000003">
    <property type="protein sequence ID" value="MFB9646112.1"/>
    <property type="molecule type" value="Genomic_DNA"/>
</dbReference>
<name>A0ABV5T144_9MICO</name>
<keyword evidence="4 8" id="KW-0812">Transmembrane</keyword>
<protein>
    <submittedName>
        <fullName evidence="9">MFS transporter</fullName>
    </submittedName>
</protein>
<feature type="transmembrane region" description="Helical" evidence="8">
    <location>
        <begin position="273"/>
        <end position="292"/>
    </location>
</feature>
<dbReference type="Proteomes" id="UP001589611">
    <property type="component" value="Unassembled WGS sequence"/>
</dbReference>
<feature type="transmembrane region" description="Helical" evidence="8">
    <location>
        <begin position="160"/>
        <end position="180"/>
    </location>
</feature>
<feature type="transmembrane region" description="Helical" evidence="8">
    <location>
        <begin position="201"/>
        <end position="226"/>
    </location>
</feature>
<evidence type="ECO:0000256" key="5">
    <source>
        <dbReference type="ARBA" id="ARBA00022989"/>
    </source>
</evidence>
<evidence type="ECO:0000256" key="4">
    <source>
        <dbReference type="ARBA" id="ARBA00022692"/>
    </source>
</evidence>
<dbReference type="InterPro" id="IPR010290">
    <property type="entry name" value="TM_effector"/>
</dbReference>
<evidence type="ECO:0000313" key="9">
    <source>
        <dbReference type="EMBL" id="MFB9646112.1"/>
    </source>
</evidence>
<organism evidence="9 10">
    <name type="scientific">Microbacterium terregens</name>
    <dbReference type="NCBI Taxonomy" id="69363"/>
    <lineage>
        <taxon>Bacteria</taxon>
        <taxon>Bacillati</taxon>
        <taxon>Actinomycetota</taxon>
        <taxon>Actinomycetes</taxon>
        <taxon>Micrococcales</taxon>
        <taxon>Microbacteriaceae</taxon>
        <taxon>Microbacterium</taxon>
    </lineage>
</organism>
<dbReference type="RefSeq" id="WP_344712818.1">
    <property type="nucleotide sequence ID" value="NZ_BAAAWH010000001.1"/>
</dbReference>
<reference evidence="9 10" key="1">
    <citation type="submission" date="2024-09" db="EMBL/GenBank/DDBJ databases">
        <authorList>
            <person name="Sun Q."/>
            <person name="Mori K."/>
        </authorList>
    </citation>
    <scope>NUCLEOTIDE SEQUENCE [LARGE SCALE GENOMIC DNA]</scope>
    <source>
        <strain evidence="9 10">JCM 1342</strain>
    </source>
</reference>
<keyword evidence="10" id="KW-1185">Reference proteome</keyword>
<feature type="transmembrane region" description="Helical" evidence="8">
    <location>
        <begin position="83"/>
        <end position="102"/>
    </location>
</feature>
<dbReference type="CDD" id="cd06173">
    <property type="entry name" value="MFS_MefA_like"/>
    <property type="match status" value="1"/>
</dbReference>
<evidence type="ECO:0000256" key="3">
    <source>
        <dbReference type="ARBA" id="ARBA00022475"/>
    </source>
</evidence>
<feature type="transmembrane region" description="Helical" evidence="8">
    <location>
        <begin position="246"/>
        <end position="266"/>
    </location>
</feature>
<evidence type="ECO:0000256" key="2">
    <source>
        <dbReference type="ARBA" id="ARBA00022448"/>
    </source>
</evidence>
<gene>
    <name evidence="9" type="ORF">ACFFPJ_09910</name>
</gene>
<keyword evidence="3" id="KW-1003">Cell membrane</keyword>
<evidence type="ECO:0000256" key="6">
    <source>
        <dbReference type="ARBA" id="ARBA00023136"/>
    </source>
</evidence>
<comment type="subcellular location">
    <subcellularLocation>
        <location evidence="1">Cell membrane</location>
        <topology evidence="1">Multi-pass membrane protein</topology>
    </subcellularLocation>
</comment>
<evidence type="ECO:0000256" key="1">
    <source>
        <dbReference type="ARBA" id="ARBA00004651"/>
    </source>
</evidence>
<dbReference type="Gene3D" id="1.20.1250.20">
    <property type="entry name" value="MFS general substrate transporter like domains"/>
    <property type="match status" value="1"/>
</dbReference>
<feature type="transmembrane region" description="Helical" evidence="8">
    <location>
        <begin position="57"/>
        <end position="77"/>
    </location>
</feature>
<evidence type="ECO:0000256" key="8">
    <source>
        <dbReference type="SAM" id="Phobius"/>
    </source>
</evidence>
<accession>A0ABV5T144</accession>
<dbReference type="SUPFAM" id="SSF103473">
    <property type="entry name" value="MFS general substrate transporter"/>
    <property type="match status" value="1"/>
</dbReference>
<feature type="transmembrane region" description="Helical" evidence="8">
    <location>
        <begin position="123"/>
        <end position="148"/>
    </location>
</feature>
<sequence>MRRRAASHTFRSGGTGRDTVPSLRQTNTPRLIPEIVGPHLIHNAVTLNSIFVNVGRAIGPIIAAVLISTLGVAWCFYINAGSFIAVVIALLSLRVSALMPAHRTSPARGQLIAGFLYARRVPLTLAPVAMMAVVGTFTCEFEVSLPLFAKGALGDVDASYPWLIGAFGAGSVIGGVYCMLRPETGMRRLIRASAAYAVSMAGLAVAPSAAVAVAILVVMASITFLTTGNSTIQIASAPEYRGRVTALWSTAFLGTTPIGSATIGAIGGIDPRLAVGVGACACVVAALIGRTLSRSTRTSL</sequence>
<dbReference type="InterPro" id="IPR036259">
    <property type="entry name" value="MFS_trans_sf"/>
</dbReference>
<dbReference type="Pfam" id="PF05977">
    <property type="entry name" value="MFS_3"/>
    <property type="match status" value="1"/>
</dbReference>
<keyword evidence="6 8" id="KW-0472">Membrane</keyword>
<dbReference type="PANTHER" id="PTHR23513:SF11">
    <property type="entry name" value="STAPHYLOFERRIN A TRANSPORTER"/>
    <property type="match status" value="1"/>
</dbReference>
<proteinExistence type="predicted"/>
<dbReference type="PANTHER" id="PTHR23513">
    <property type="entry name" value="INTEGRAL MEMBRANE EFFLUX PROTEIN-RELATED"/>
    <property type="match status" value="1"/>
</dbReference>
<evidence type="ECO:0000256" key="7">
    <source>
        <dbReference type="SAM" id="MobiDB-lite"/>
    </source>
</evidence>
<comment type="caution">
    <text evidence="9">The sequence shown here is derived from an EMBL/GenBank/DDBJ whole genome shotgun (WGS) entry which is preliminary data.</text>
</comment>